<name>A0A379K6V6_ECTOL</name>
<protein>
    <recommendedName>
        <fullName evidence="4">Sulfatase-modifying factor enzyme domain-containing protein</fullName>
    </recommendedName>
</protein>
<gene>
    <name evidence="2" type="ORF">NCTC10860_02144</name>
</gene>
<dbReference type="Gene3D" id="3.90.1580.10">
    <property type="entry name" value="paralog of FGE (formylglycine-generating enzyme)"/>
    <property type="match status" value="1"/>
</dbReference>
<dbReference type="EMBL" id="UGUW01000004">
    <property type="protein sequence ID" value="SUD59831.1"/>
    <property type="molecule type" value="Genomic_DNA"/>
</dbReference>
<proteinExistence type="predicted"/>
<sequence>MPTIFIKDDLRAAVEAASGGRQTVLYTAKGQPSYMNVVPKFNLEDVADTAGSLGTGVHPAFIVNGIEKSEFFYGSYSGVIKNGELLSLPNTNPGRSSSFDTFSNAARANGAGWHISTNAEWAALLLWCHKNGFVPRGSDSFGRSSDANYESGRRVDGQAPGITSGDPAILTGSGPASWRHDNTSGGISDLVGNVWEWQGGLRLVDGEIQIIPNNDAVNADLAEASIAWKAIDGATGAFVAPGHANAVKYAVSGTAAYTLVRASGQSFGGITNPSATPVSAAALQVLRRNGLFPDASRADGDGLWLDLTGERLPIRGGNWSNGAYAGVRALNLFYARSLVSSSLGARPAFVL</sequence>
<dbReference type="Proteomes" id="UP000254084">
    <property type="component" value="Unassembled WGS sequence"/>
</dbReference>
<dbReference type="AlphaFoldDB" id="A0A379K6V6"/>
<dbReference type="InterPro" id="IPR016187">
    <property type="entry name" value="CTDL_fold"/>
</dbReference>
<dbReference type="RefSeq" id="WP_084340538.1">
    <property type="nucleotide sequence ID" value="NZ_UGUW01000004.1"/>
</dbReference>
<evidence type="ECO:0000313" key="3">
    <source>
        <dbReference type="Proteomes" id="UP000254084"/>
    </source>
</evidence>
<evidence type="ECO:0008006" key="4">
    <source>
        <dbReference type="Google" id="ProtNLM"/>
    </source>
</evidence>
<organism evidence="2 3">
    <name type="scientific">Ectopseudomonas oleovorans</name>
    <name type="common">Pseudomonas oleovorans</name>
    <dbReference type="NCBI Taxonomy" id="301"/>
    <lineage>
        <taxon>Bacteria</taxon>
        <taxon>Pseudomonadati</taxon>
        <taxon>Pseudomonadota</taxon>
        <taxon>Gammaproteobacteria</taxon>
        <taxon>Pseudomonadales</taxon>
        <taxon>Pseudomonadaceae</taxon>
        <taxon>Ectopseudomonas</taxon>
    </lineage>
</organism>
<accession>A0A379K6V6</accession>
<dbReference type="SUPFAM" id="SSF56436">
    <property type="entry name" value="C-type lectin-like"/>
    <property type="match status" value="1"/>
</dbReference>
<feature type="region of interest" description="Disordered" evidence="1">
    <location>
        <begin position="142"/>
        <end position="168"/>
    </location>
</feature>
<evidence type="ECO:0000313" key="2">
    <source>
        <dbReference type="EMBL" id="SUD59831.1"/>
    </source>
</evidence>
<dbReference type="InterPro" id="IPR042095">
    <property type="entry name" value="SUMF_sf"/>
</dbReference>
<evidence type="ECO:0000256" key="1">
    <source>
        <dbReference type="SAM" id="MobiDB-lite"/>
    </source>
</evidence>
<reference evidence="2 3" key="1">
    <citation type="submission" date="2018-06" db="EMBL/GenBank/DDBJ databases">
        <authorList>
            <consortium name="Pathogen Informatics"/>
            <person name="Doyle S."/>
        </authorList>
    </citation>
    <scope>NUCLEOTIDE SEQUENCE [LARGE SCALE GENOMIC DNA]</scope>
    <source>
        <strain evidence="2 3">NCTC10860</strain>
    </source>
</reference>